<keyword evidence="2" id="KW-1133">Transmembrane helix</keyword>
<feature type="region of interest" description="Disordered" evidence="1">
    <location>
        <begin position="53"/>
        <end position="98"/>
    </location>
</feature>
<feature type="compositionally biased region" description="Polar residues" evidence="1">
    <location>
        <begin position="85"/>
        <end position="98"/>
    </location>
</feature>
<evidence type="ECO:0000313" key="4">
    <source>
        <dbReference type="Proteomes" id="UP001492380"/>
    </source>
</evidence>
<accession>A0ABR1YHJ6</accession>
<gene>
    <name evidence="3" type="ORF">HDK90DRAFT_512529</name>
</gene>
<reference evidence="3 4" key="1">
    <citation type="submission" date="2024-04" db="EMBL/GenBank/DDBJ databases">
        <title>Phyllosticta paracitricarpa is synonymous to the EU quarantine fungus P. citricarpa based on phylogenomic analyses.</title>
        <authorList>
            <consortium name="Lawrence Berkeley National Laboratory"/>
            <person name="Van Ingen-Buijs V.A."/>
            <person name="Van Westerhoven A.C."/>
            <person name="Haridas S."/>
            <person name="Skiadas P."/>
            <person name="Martin F."/>
            <person name="Groenewald J.Z."/>
            <person name="Crous P.W."/>
            <person name="Seidl M.F."/>
        </authorList>
    </citation>
    <scope>NUCLEOTIDE SEQUENCE [LARGE SCALE GENOMIC DNA]</scope>
    <source>
        <strain evidence="3 4">CBS 123374</strain>
    </source>
</reference>
<feature type="transmembrane region" description="Helical" evidence="2">
    <location>
        <begin position="24"/>
        <end position="44"/>
    </location>
</feature>
<evidence type="ECO:0000313" key="3">
    <source>
        <dbReference type="EMBL" id="KAK8230380.1"/>
    </source>
</evidence>
<evidence type="ECO:0000256" key="1">
    <source>
        <dbReference type="SAM" id="MobiDB-lite"/>
    </source>
</evidence>
<dbReference type="Proteomes" id="UP001492380">
    <property type="component" value="Unassembled WGS sequence"/>
</dbReference>
<proteinExistence type="predicted"/>
<protein>
    <submittedName>
        <fullName evidence="3">Uncharacterized protein</fullName>
    </submittedName>
</protein>
<evidence type="ECO:0000256" key="2">
    <source>
        <dbReference type="SAM" id="Phobius"/>
    </source>
</evidence>
<name>A0ABR1YHJ6_9PEZI</name>
<keyword evidence="2" id="KW-0812">Transmembrane</keyword>
<comment type="caution">
    <text evidence="3">The sequence shown here is derived from an EMBL/GenBank/DDBJ whole genome shotgun (WGS) entry which is preliminary data.</text>
</comment>
<keyword evidence="2" id="KW-0472">Membrane</keyword>
<dbReference type="EMBL" id="JBBWRZ010000008">
    <property type="protein sequence ID" value="KAK8230380.1"/>
    <property type="molecule type" value="Genomic_DNA"/>
</dbReference>
<sequence>MASAMHASKGWFVLSWSFLSRHEMIVFLTMMMVAMAILLFALVYPRPIVIQQQQQQQQPQHPGQRPSNQEVANQISEGRAHDGLTTANANGSESALSI</sequence>
<feature type="compositionally biased region" description="Polar residues" evidence="1">
    <location>
        <begin position="65"/>
        <end position="76"/>
    </location>
</feature>
<organism evidence="3 4">
    <name type="scientific">Phyllosticta capitalensis</name>
    <dbReference type="NCBI Taxonomy" id="121624"/>
    <lineage>
        <taxon>Eukaryota</taxon>
        <taxon>Fungi</taxon>
        <taxon>Dikarya</taxon>
        <taxon>Ascomycota</taxon>
        <taxon>Pezizomycotina</taxon>
        <taxon>Dothideomycetes</taxon>
        <taxon>Dothideomycetes incertae sedis</taxon>
        <taxon>Botryosphaeriales</taxon>
        <taxon>Phyllostictaceae</taxon>
        <taxon>Phyllosticta</taxon>
    </lineage>
</organism>
<keyword evidence="4" id="KW-1185">Reference proteome</keyword>